<evidence type="ECO:0000256" key="1">
    <source>
        <dbReference type="SAM" id="Coils"/>
    </source>
</evidence>
<name>A0ABN9XS96_9DINO</name>
<accession>A0ABN9XS96</accession>
<gene>
    <name evidence="2" type="ORF">PCOR1329_LOCUS78371</name>
</gene>
<dbReference type="EMBL" id="CAUYUJ010020926">
    <property type="protein sequence ID" value="CAK0901428.1"/>
    <property type="molecule type" value="Genomic_DNA"/>
</dbReference>
<evidence type="ECO:0008006" key="4">
    <source>
        <dbReference type="Google" id="ProtNLM"/>
    </source>
</evidence>
<comment type="caution">
    <text evidence="2">The sequence shown here is derived from an EMBL/GenBank/DDBJ whole genome shotgun (WGS) entry which is preliminary data.</text>
</comment>
<keyword evidence="3" id="KW-1185">Reference proteome</keyword>
<keyword evidence="1" id="KW-0175">Coiled coil</keyword>
<feature type="coiled-coil region" evidence="1">
    <location>
        <begin position="151"/>
        <end position="188"/>
    </location>
</feature>
<evidence type="ECO:0000313" key="3">
    <source>
        <dbReference type="Proteomes" id="UP001189429"/>
    </source>
</evidence>
<proteinExistence type="predicted"/>
<reference evidence="2" key="1">
    <citation type="submission" date="2023-10" db="EMBL/GenBank/DDBJ databases">
        <authorList>
            <person name="Chen Y."/>
            <person name="Shah S."/>
            <person name="Dougan E. K."/>
            <person name="Thang M."/>
            <person name="Chan C."/>
        </authorList>
    </citation>
    <scope>NUCLEOTIDE SEQUENCE [LARGE SCALE GENOMIC DNA]</scope>
</reference>
<sequence length="436" mass="49058">MPGAAALQDQLRWAVGLLRAADHALAKTEGACAAEAALAPDAAGPEATAVVDPGAPAKTEARWMVVAVRRELEDALQVSDAAAAGGEDAALQAALEQHEAALRDHERVLRWCDREREGIARSRALVSELERAAARSNSDRERFESSEGSCVAALSERLRSLRAAKADLERENEELANVLKEHKALNQFIQVRNDKLVKDNSVAQKKASRAREVLAQRAASNLLNFRASREAEMAQADGVYQQAVVKCEEYVAKLQQESQARDATLQAHKDELREDIRDFQQLVEGKKAESSRILLEKGEDFHKELADSQRQVTLALRRFKEMLHDKRRELEKEISSGKRSVQVAVEVSRRQMEVQLQQLNVAYRNRMKWERKRVESCVKRVGQEVAAAAAKAKAREHQAKVVRENFRMHAINSRDYVKSLDPVRRKQLHDLHWRAD</sequence>
<organism evidence="2 3">
    <name type="scientific">Prorocentrum cordatum</name>
    <dbReference type="NCBI Taxonomy" id="2364126"/>
    <lineage>
        <taxon>Eukaryota</taxon>
        <taxon>Sar</taxon>
        <taxon>Alveolata</taxon>
        <taxon>Dinophyceae</taxon>
        <taxon>Prorocentrales</taxon>
        <taxon>Prorocentraceae</taxon>
        <taxon>Prorocentrum</taxon>
    </lineage>
</organism>
<protein>
    <recommendedName>
        <fullName evidence="4">Coiled-coil domain-containing protein 176</fullName>
    </recommendedName>
</protein>
<evidence type="ECO:0000313" key="2">
    <source>
        <dbReference type="EMBL" id="CAK0901428.1"/>
    </source>
</evidence>
<dbReference type="Proteomes" id="UP001189429">
    <property type="component" value="Unassembled WGS sequence"/>
</dbReference>